<dbReference type="Proteomes" id="UP000033661">
    <property type="component" value="Unassembled WGS sequence"/>
</dbReference>
<protein>
    <submittedName>
        <fullName evidence="1">Putative chitinase</fullName>
    </submittedName>
</protein>
<keyword evidence="2" id="KW-1185">Reference proteome</keyword>
<dbReference type="AlphaFoldDB" id="A0A0F3QDD6"/>
<dbReference type="PANTHER" id="PTHR42976:SF1">
    <property type="entry name" value="GH18 DOMAIN-CONTAINING PROTEIN-RELATED"/>
    <property type="match status" value="1"/>
</dbReference>
<name>A0A0F3QDD6_RICBE</name>
<proteinExistence type="predicted"/>
<dbReference type="RefSeq" id="WP_045798813.1">
    <property type="nucleotide sequence ID" value="NZ_LAOI01000001.1"/>
</dbReference>
<evidence type="ECO:0000313" key="2">
    <source>
        <dbReference type="Proteomes" id="UP000033661"/>
    </source>
</evidence>
<dbReference type="PATRIC" id="fig|1359193.3.peg.419"/>
<reference evidence="1 2" key="1">
    <citation type="submission" date="2015-02" db="EMBL/GenBank/DDBJ databases">
        <title>Genome Sequencing of Rickettsiales.</title>
        <authorList>
            <person name="Daugherty S.C."/>
            <person name="Su Q."/>
            <person name="Abolude K."/>
            <person name="Beier-Sexton M."/>
            <person name="Carlyon J.A."/>
            <person name="Carter R."/>
            <person name="Day N.P."/>
            <person name="Dumler S.J."/>
            <person name="Dyachenko V."/>
            <person name="Godinez A."/>
            <person name="Kurtti T.J."/>
            <person name="Lichay M."/>
            <person name="Mullins K.E."/>
            <person name="Ott S."/>
            <person name="Pappas-Brown V."/>
            <person name="Paris D.H."/>
            <person name="Patel P."/>
            <person name="Richards A.L."/>
            <person name="Sadzewicz L."/>
            <person name="Sears K."/>
            <person name="Seidman D."/>
            <person name="Sengamalay N."/>
            <person name="Stenos J."/>
            <person name="Tallon L.J."/>
            <person name="Vincent G."/>
            <person name="Fraser C.M."/>
            <person name="Munderloh U."/>
            <person name="Dunning-Hotopp J.C."/>
        </authorList>
    </citation>
    <scope>NUCLEOTIDE SEQUENCE [LARGE SCALE GENOMIC DNA]</scope>
    <source>
        <strain evidence="1 2">RML An4</strain>
    </source>
</reference>
<dbReference type="SUPFAM" id="SSF51445">
    <property type="entry name" value="(Trans)glycosidases"/>
    <property type="match status" value="1"/>
</dbReference>
<dbReference type="PANTHER" id="PTHR42976">
    <property type="entry name" value="BIFUNCTIONAL CHITINASE/LYSOZYME-RELATED"/>
    <property type="match status" value="1"/>
</dbReference>
<organism evidence="1 2">
    <name type="scientific">Rickettsia bellii str. RML An4</name>
    <dbReference type="NCBI Taxonomy" id="1359193"/>
    <lineage>
        <taxon>Bacteria</taxon>
        <taxon>Pseudomonadati</taxon>
        <taxon>Pseudomonadota</taxon>
        <taxon>Alphaproteobacteria</taxon>
        <taxon>Rickettsiales</taxon>
        <taxon>Rickettsiaceae</taxon>
        <taxon>Rickettsieae</taxon>
        <taxon>Rickettsia</taxon>
        <taxon>belli group</taxon>
    </lineage>
</organism>
<dbReference type="Gene3D" id="3.20.20.80">
    <property type="entry name" value="Glycosidases"/>
    <property type="match status" value="1"/>
</dbReference>
<dbReference type="InterPro" id="IPR052750">
    <property type="entry name" value="GH18_Chitinase"/>
</dbReference>
<comment type="caution">
    <text evidence="1">The sequence shown here is derived from an EMBL/GenBank/DDBJ whole genome shotgun (WGS) entry which is preliminary data.</text>
</comment>
<sequence length="278" mass="29728">MYDGIDSQEYDGDVTISNYYKTYINNIRKNGGDVILSFGGASNEPIEAPISDVKKIVDIYLKAIANYGLTLIDFEGGFLGHIDALDRHIAAITEVIKAKPDIKISYTLPVDGAPGLMGFNGNGTTFLKKLHDAGITPSLVNGMSMEFGQGSNANLFECARLSLEGDAANDTDGSKKGAIKQLSEIWTNLTPKELYAMTGLCTMFGKHLNGKVNTVADQREINKYFVGDKGLGNVSGWDASIDSDPAKGGGGYNVGDYSKAVADYNPELLGSHVVADVH</sequence>
<gene>
    <name evidence="1" type="ORF">RBEAN4_0437</name>
</gene>
<dbReference type="EMBL" id="LAOI01000001">
    <property type="protein sequence ID" value="KJV89459.1"/>
    <property type="molecule type" value="Genomic_DNA"/>
</dbReference>
<dbReference type="InterPro" id="IPR017853">
    <property type="entry name" value="GH"/>
</dbReference>
<evidence type="ECO:0000313" key="1">
    <source>
        <dbReference type="EMBL" id="KJV89459.1"/>
    </source>
</evidence>
<accession>A0A0F3QDD6</accession>